<evidence type="ECO:0000256" key="6">
    <source>
        <dbReference type="RuleBase" id="RU003983"/>
    </source>
</evidence>
<dbReference type="InterPro" id="IPR051156">
    <property type="entry name" value="Mito/Outer_Membr_Metalloprot"/>
</dbReference>
<gene>
    <name evidence="9" type="ORF">A2024_10585</name>
</gene>
<comment type="cofactor">
    <cofactor evidence="6">
        <name>Zn(2+)</name>
        <dbReference type="ChEBI" id="CHEBI:29105"/>
    </cofactor>
    <text evidence="6">Binds 1 zinc ion per subunit.</text>
</comment>
<dbReference type="PROSITE" id="PS51257">
    <property type="entry name" value="PROKAR_LIPOPROTEIN"/>
    <property type="match status" value="1"/>
</dbReference>
<keyword evidence="5 6" id="KW-0482">Metalloprotease</keyword>
<evidence type="ECO:0000256" key="4">
    <source>
        <dbReference type="ARBA" id="ARBA00022833"/>
    </source>
</evidence>
<dbReference type="CDD" id="cd07331">
    <property type="entry name" value="M48C_Oma1_like"/>
    <property type="match status" value="1"/>
</dbReference>
<comment type="caution">
    <text evidence="9">The sequence shown here is derived from an EMBL/GenBank/DDBJ whole genome shotgun (WGS) entry which is preliminary data.</text>
</comment>
<organism evidence="9 10">
    <name type="scientific">Candidatus Edwardsbacteria bacterium GWF2_54_11</name>
    <dbReference type="NCBI Taxonomy" id="1817851"/>
    <lineage>
        <taxon>Bacteria</taxon>
        <taxon>Candidatus Edwardsiibacteriota</taxon>
    </lineage>
</organism>
<dbReference type="Pfam" id="PF01435">
    <property type="entry name" value="Peptidase_M48"/>
    <property type="match status" value="1"/>
</dbReference>
<feature type="signal peptide" evidence="7">
    <location>
        <begin position="1"/>
        <end position="19"/>
    </location>
</feature>
<keyword evidence="3 6" id="KW-0378">Hydrolase</keyword>
<name>A0A1F5RI81_9BACT</name>
<dbReference type="PANTHER" id="PTHR22726:SF1">
    <property type="entry name" value="METALLOENDOPEPTIDASE OMA1, MITOCHONDRIAL"/>
    <property type="match status" value="1"/>
</dbReference>
<sequence>MKNQSLLPALALCTFFALSCSTVPITGRQQLDLVPAGEMMAMSYQQYDQFLKENKLSTDQKQTETVKRVGLNIQHAVEGYFAQHNLKSELDGFAWEFNLVESKEVNAWCMPGGKVVFYTGIIPVAKNEAGLAVVMGHEVAHAVAKHGNERMSQGLLQQMGGMALQKALEDKPQQTQQIWMTAFGLGSQLGVMLPYSRLQENEADRLGMIFMAKAGYDPNAALDFWQRMSQDSGVKPPEFLSTHPSDEVRIKNIKTLIPEAMKYYKKP</sequence>
<dbReference type="EMBL" id="MFFM01000011">
    <property type="protein sequence ID" value="OGF13883.1"/>
    <property type="molecule type" value="Genomic_DNA"/>
</dbReference>
<protein>
    <submittedName>
        <fullName evidence="9">Peptidase M48</fullName>
    </submittedName>
</protein>
<dbReference type="GO" id="GO:0004222">
    <property type="term" value="F:metalloendopeptidase activity"/>
    <property type="evidence" value="ECO:0007669"/>
    <property type="project" value="InterPro"/>
</dbReference>
<keyword evidence="2" id="KW-0479">Metal-binding</keyword>
<dbReference type="PANTHER" id="PTHR22726">
    <property type="entry name" value="METALLOENDOPEPTIDASE OMA1"/>
    <property type="match status" value="1"/>
</dbReference>
<comment type="similarity">
    <text evidence="6">Belongs to the peptidase M48 family.</text>
</comment>
<dbReference type="Gene3D" id="3.30.2010.10">
    <property type="entry name" value="Metalloproteases ('zincins'), catalytic domain"/>
    <property type="match status" value="1"/>
</dbReference>
<evidence type="ECO:0000256" key="3">
    <source>
        <dbReference type="ARBA" id="ARBA00022801"/>
    </source>
</evidence>
<keyword evidence="7" id="KW-0732">Signal</keyword>
<keyword evidence="4 6" id="KW-0862">Zinc</keyword>
<evidence type="ECO:0000256" key="7">
    <source>
        <dbReference type="SAM" id="SignalP"/>
    </source>
</evidence>
<dbReference type="GO" id="GO:0051603">
    <property type="term" value="P:proteolysis involved in protein catabolic process"/>
    <property type="evidence" value="ECO:0007669"/>
    <property type="project" value="TreeGrafter"/>
</dbReference>
<dbReference type="GO" id="GO:0046872">
    <property type="term" value="F:metal ion binding"/>
    <property type="evidence" value="ECO:0007669"/>
    <property type="project" value="UniProtKB-KW"/>
</dbReference>
<keyword evidence="1 6" id="KW-0645">Protease</keyword>
<evidence type="ECO:0000256" key="2">
    <source>
        <dbReference type="ARBA" id="ARBA00022723"/>
    </source>
</evidence>
<feature type="chain" id="PRO_5009520863" evidence="7">
    <location>
        <begin position="20"/>
        <end position="267"/>
    </location>
</feature>
<evidence type="ECO:0000313" key="10">
    <source>
        <dbReference type="Proteomes" id="UP000177230"/>
    </source>
</evidence>
<reference evidence="9 10" key="1">
    <citation type="journal article" date="2016" name="Nat. Commun.">
        <title>Thousands of microbial genomes shed light on interconnected biogeochemical processes in an aquifer system.</title>
        <authorList>
            <person name="Anantharaman K."/>
            <person name="Brown C.T."/>
            <person name="Hug L.A."/>
            <person name="Sharon I."/>
            <person name="Castelle C.J."/>
            <person name="Probst A.J."/>
            <person name="Thomas B.C."/>
            <person name="Singh A."/>
            <person name="Wilkins M.J."/>
            <person name="Karaoz U."/>
            <person name="Brodie E.L."/>
            <person name="Williams K.H."/>
            <person name="Hubbard S.S."/>
            <person name="Banfield J.F."/>
        </authorList>
    </citation>
    <scope>NUCLEOTIDE SEQUENCE [LARGE SCALE GENOMIC DNA]</scope>
</reference>
<dbReference type="GO" id="GO:0016020">
    <property type="term" value="C:membrane"/>
    <property type="evidence" value="ECO:0007669"/>
    <property type="project" value="TreeGrafter"/>
</dbReference>
<feature type="domain" description="Peptidase M48" evidence="8">
    <location>
        <begin position="73"/>
        <end position="255"/>
    </location>
</feature>
<accession>A0A1F5RI81</accession>
<proteinExistence type="inferred from homology"/>
<dbReference type="AlphaFoldDB" id="A0A1F5RI81"/>
<evidence type="ECO:0000256" key="5">
    <source>
        <dbReference type="ARBA" id="ARBA00023049"/>
    </source>
</evidence>
<evidence type="ECO:0000259" key="8">
    <source>
        <dbReference type="Pfam" id="PF01435"/>
    </source>
</evidence>
<dbReference type="Proteomes" id="UP000177230">
    <property type="component" value="Unassembled WGS sequence"/>
</dbReference>
<dbReference type="InterPro" id="IPR001915">
    <property type="entry name" value="Peptidase_M48"/>
</dbReference>
<evidence type="ECO:0000256" key="1">
    <source>
        <dbReference type="ARBA" id="ARBA00022670"/>
    </source>
</evidence>
<evidence type="ECO:0000313" key="9">
    <source>
        <dbReference type="EMBL" id="OGF13883.1"/>
    </source>
</evidence>